<comment type="subcellular location">
    <subcellularLocation>
        <location evidence="1">Membrane</location>
    </subcellularLocation>
</comment>
<dbReference type="EMBL" id="CP035807">
    <property type="protein sequence ID" value="QEN04306.1"/>
    <property type="molecule type" value="Genomic_DNA"/>
</dbReference>
<keyword evidence="2 5" id="KW-0812">Transmembrane</keyword>
<dbReference type="InterPro" id="IPR000160">
    <property type="entry name" value="GGDEF_dom"/>
</dbReference>
<dbReference type="CDD" id="cd01949">
    <property type="entry name" value="GGDEF"/>
    <property type="match status" value="1"/>
</dbReference>
<dbReference type="AlphaFoldDB" id="A0A5C1QCB9"/>
<dbReference type="GO" id="GO:0007165">
    <property type="term" value="P:signal transduction"/>
    <property type="evidence" value="ECO:0007669"/>
    <property type="project" value="UniProtKB-ARBA"/>
</dbReference>
<evidence type="ECO:0000259" key="8">
    <source>
        <dbReference type="PROSITE" id="PS50839"/>
    </source>
</evidence>
<dbReference type="SUPFAM" id="SSF55785">
    <property type="entry name" value="PYP-like sensor domain (PAS domain)"/>
    <property type="match status" value="2"/>
</dbReference>
<dbReference type="PANTHER" id="PTHR46663">
    <property type="entry name" value="DIGUANYLATE CYCLASE DGCT-RELATED"/>
    <property type="match status" value="1"/>
</dbReference>
<feature type="domain" description="GGDEF" evidence="9">
    <location>
        <begin position="549"/>
        <end position="677"/>
    </location>
</feature>
<dbReference type="InterPro" id="IPR000700">
    <property type="entry name" value="PAS-assoc_C"/>
</dbReference>
<dbReference type="InterPro" id="IPR052163">
    <property type="entry name" value="DGC-Regulatory_Protein"/>
</dbReference>
<dbReference type="Proteomes" id="UP000323824">
    <property type="component" value="Chromosome"/>
</dbReference>
<dbReference type="Pfam" id="PF08447">
    <property type="entry name" value="PAS_3"/>
    <property type="match status" value="1"/>
</dbReference>
<evidence type="ECO:0000256" key="4">
    <source>
        <dbReference type="ARBA" id="ARBA00023136"/>
    </source>
</evidence>
<dbReference type="InterPro" id="IPR029787">
    <property type="entry name" value="Nucleotide_cyclase"/>
</dbReference>
<feature type="transmembrane region" description="Helical" evidence="5">
    <location>
        <begin position="250"/>
        <end position="271"/>
    </location>
</feature>
<dbReference type="InterPro" id="IPR006189">
    <property type="entry name" value="CHASE_dom"/>
</dbReference>
<organism evidence="10 11">
    <name type="scientific">Thiospirochaeta perfilievii</name>
    <dbReference type="NCBI Taxonomy" id="252967"/>
    <lineage>
        <taxon>Bacteria</taxon>
        <taxon>Pseudomonadati</taxon>
        <taxon>Spirochaetota</taxon>
        <taxon>Spirochaetia</taxon>
        <taxon>Spirochaetales</taxon>
        <taxon>Spirochaetaceae</taxon>
        <taxon>Thiospirochaeta</taxon>
    </lineage>
</organism>
<evidence type="ECO:0000313" key="10">
    <source>
        <dbReference type="EMBL" id="QEN04306.1"/>
    </source>
</evidence>
<dbReference type="GO" id="GO:0016020">
    <property type="term" value="C:membrane"/>
    <property type="evidence" value="ECO:0007669"/>
    <property type="project" value="UniProtKB-SubCell"/>
</dbReference>
<dbReference type="InterPro" id="IPR000014">
    <property type="entry name" value="PAS"/>
</dbReference>
<evidence type="ECO:0000256" key="1">
    <source>
        <dbReference type="ARBA" id="ARBA00004370"/>
    </source>
</evidence>
<dbReference type="PROSITE" id="PS50839">
    <property type="entry name" value="CHASE"/>
    <property type="match status" value="1"/>
</dbReference>
<dbReference type="PROSITE" id="PS50112">
    <property type="entry name" value="PAS"/>
    <property type="match status" value="1"/>
</dbReference>
<keyword evidence="4 5" id="KW-0472">Membrane</keyword>
<feature type="domain" description="PAC" evidence="7">
    <location>
        <begin position="469"/>
        <end position="521"/>
    </location>
</feature>
<dbReference type="PROSITE" id="PS50113">
    <property type="entry name" value="PAC"/>
    <property type="match status" value="1"/>
</dbReference>
<protein>
    <submittedName>
        <fullName evidence="10">Diguanylate cyclase</fullName>
    </submittedName>
</protein>
<evidence type="ECO:0000259" key="7">
    <source>
        <dbReference type="PROSITE" id="PS50113"/>
    </source>
</evidence>
<dbReference type="CDD" id="cd00130">
    <property type="entry name" value="PAS"/>
    <property type="match status" value="1"/>
</dbReference>
<dbReference type="Gene3D" id="3.30.450.20">
    <property type="entry name" value="PAS domain"/>
    <property type="match status" value="2"/>
</dbReference>
<accession>A0A5C1QCB9</accession>
<keyword evidence="11" id="KW-1185">Reference proteome</keyword>
<dbReference type="GO" id="GO:0003824">
    <property type="term" value="F:catalytic activity"/>
    <property type="evidence" value="ECO:0007669"/>
    <property type="project" value="UniProtKB-ARBA"/>
</dbReference>
<evidence type="ECO:0000256" key="3">
    <source>
        <dbReference type="ARBA" id="ARBA00022989"/>
    </source>
</evidence>
<dbReference type="NCBIfam" id="TIGR00254">
    <property type="entry name" value="GGDEF"/>
    <property type="match status" value="1"/>
</dbReference>
<evidence type="ECO:0000256" key="2">
    <source>
        <dbReference type="ARBA" id="ARBA00022692"/>
    </source>
</evidence>
<feature type="domain" description="CHASE" evidence="8">
    <location>
        <begin position="100"/>
        <end position="212"/>
    </location>
</feature>
<dbReference type="RefSeq" id="WP_149567554.1">
    <property type="nucleotide sequence ID" value="NZ_CP035807.1"/>
</dbReference>
<dbReference type="PROSITE" id="PS50887">
    <property type="entry name" value="GGDEF"/>
    <property type="match status" value="1"/>
</dbReference>
<dbReference type="InterPro" id="IPR043128">
    <property type="entry name" value="Rev_trsase/Diguanyl_cyclase"/>
</dbReference>
<sequence>MFKGFIKRGLLIIFTITLLFSITIRSLYKQKLLEKQDNLKNTLLSIRSTLNRSINSNFNIIYVYSSHISVHSDISEEEFTELSRELFKQYKGLKNITIAPNNIITNVYPIEGNEEVLGLDYRDIPSQYKQIKKAQELGLMILDGPIDLVQGGVGLIARVPVFNSRSKIFWGMVSSVINFKDLMLPVVETLTKENLKLVITNESSKKKDVIYGEKYLLQKQKSIYSDLPLHDRVWGLYLFDSRRVFSLLDYSIIILLYLLALTSSLLVTYSLHKKTKLIEYNISRMMDFSRTSQNWVWETDSNFNITYTAGSLSQITWGSPQFILGKNFRDIFKENNDMEESIEARAPISEKQWWVENIKYEKRCFSVSAVPYYKENIYQGYRGLCTDITDKILYEKERADYLKLVDEYIPISQTDLEGNITKSNSAYCRLSGYKESELIGNTHKIMRHPSTPSAVFKQMWETIEQGKTWNGEVRNLRRDGSCYWFNASISPLVDQFNRHYGYMAVRQDITAEKRLLEISETDQLTGIYNRRKLDSSLKMISSQYTRSKSDFSIIMLDIDFFKSCNDNFGHLVGDDVLKKLSQILLKNIRKTDILGRWGGEEFLIIAPNTQEDGAIKLAEFLRKTVEKTFFEGVKSITCSFGVSSTTNSSLDKITEFADKALYLAKYSGRNCVKFYDNTLK</sequence>
<reference evidence="10 11" key="2">
    <citation type="submission" date="2019-09" db="EMBL/GenBank/DDBJ databases">
        <title>Complete Genome Sequence and Methylome Analysis of free living Spirochaetas.</title>
        <authorList>
            <person name="Leshcheva N."/>
            <person name="Mikheeva N."/>
        </authorList>
    </citation>
    <scope>NUCLEOTIDE SEQUENCE [LARGE SCALE GENOMIC DNA]</scope>
    <source>
        <strain evidence="10 11">P</strain>
    </source>
</reference>
<name>A0A5C1QCB9_9SPIO</name>
<dbReference type="OrthoDB" id="9779586at2"/>
<dbReference type="Pfam" id="PF03924">
    <property type="entry name" value="CHASE"/>
    <property type="match status" value="1"/>
</dbReference>
<dbReference type="Gene3D" id="3.30.70.270">
    <property type="match status" value="1"/>
</dbReference>
<evidence type="ECO:0000256" key="5">
    <source>
        <dbReference type="SAM" id="Phobius"/>
    </source>
</evidence>
<evidence type="ECO:0000313" key="11">
    <source>
        <dbReference type="Proteomes" id="UP000323824"/>
    </source>
</evidence>
<dbReference type="Pfam" id="PF13426">
    <property type="entry name" value="PAS_9"/>
    <property type="match status" value="1"/>
</dbReference>
<dbReference type="Gene3D" id="3.30.450.350">
    <property type="entry name" value="CHASE domain"/>
    <property type="match status" value="1"/>
</dbReference>
<gene>
    <name evidence="10" type="ORF">EW093_06190</name>
</gene>
<dbReference type="NCBIfam" id="TIGR00229">
    <property type="entry name" value="sensory_box"/>
    <property type="match status" value="1"/>
</dbReference>
<reference evidence="10 11" key="1">
    <citation type="submission" date="2019-02" db="EMBL/GenBank/DDBJ databases">
        <authorList>
            <person name="Fomenkov A."/>
            <person name="Dubinina G."/>
            <person name="Grabovich M."/>
            <person name="Vincze T."/>
            <person name="Roberts R.J."/>
        </authorList>
    </citation>
    <scope>NUCLEOTIDE SEQUENCE [LARGE SCALE GENOMIC DNA]</scope>
    <source>
        <strain evidence="10 11">P</strain>
    </source>
</reference>
<dbReference type="PANTHER" id="PTHR46663:SF4">
    <property type="entry name" value="DIGUANYLATE CYCLASE DGCT-RELATED"/>
    <property type="match status" value="1"/>
</dbReference>
<dbReference type="SMART" id="SM00086">
    <property type="entry name" value="PAC"/>
    <property type="match status" value="1"/>
</dbReference>
<dbReference type="InterPro" id="IPR042240">
    <property type="entry name" value="CHASE_sf"/>
</dbReference>
<evidence type="ECO:0000259" key="9">
    <source>
        <dbReference type="PROSITE" id="PS50887"/>
    </source>
</evidence>
<dbReference type="SMART" id="SM01079">
    <property type="entry name" value="CHASE"/>
    <property type="match status" value="1"/>
</dbReference>
<dbReference type="InterPro" id="IPR013655">
    <property type="entry name" value="PAS_fold_3"/>
</dbReference>
<feature type="domain" description="PAS" evidence="6">
    <location>
        <begin position="410"/>
        <end position="466"/>
    </location>
</feature>
<dbReference type="Pfam" id="PF00990">
    <property type="entry name" value="GGDEF"/>
    <property type="match status" value="1"/>
</dbReference>
<dbReference type="SUPFAM" id="SSF55073">
    <property type="entry name" value="Nucleotide cyclase"/>
    <property type="match status" value="1"/>
</dbReference>
<dbReference type="SMART" id="SM00267">
    <property type="entry name" value="GGDEF"/>
    <property type="match status" value="1"/>
</dbReference>
<dbReference type="InterPro" id="IPR001610">
    <property type="entry name" value="PAC"/>
</dbReference>
<dbReference type="InterPro" id="IPR035965">
    <property type="entry name" value="PAS-like_dom_sf"/>
</dbReference>
<dbReference type="KEGG" id="sper:EW093_06190"/>
<keyword evidence="3 5" id="KW-1133">Transmembrane helix</keyword>
<dbReference type="FunFam" id="3.30.70.270:FF:000001">
    <property type="entry name" value="Diguanylate cyclase domain protein"/>
    <property type="match status" value="1"/>
</dbReference>
<proteinExistence type="predicted"/>
<evidence type="ECO:0000259" key="6">
    <source>
        <dbReference type="PROSITE" id="PS50112"/>
    </source>
</evidence>